<evidence type="ECO:0000313" key="6">
    <source>
        <dbReference type="EMBL" id="KAG1822601.1"/>
    </source>
</evidence>
<dbReference type="SMART" id="SM00147">
    <property type="entry name" value="RasGEF"/>
    <property type="match status" value="1"/>
</dbReference>
<dbReference type="GO" id="GO:0005085">
    <property type="term" value="F:guanyl-nucleotide exchange factor activity"/>
    <property type="evidence" value="ECO:0007669"/>
    <property type="project" value="UniProtKB-KW"/>
</dbReference>
<dbReference type="SUPFAM" id="SSF48366">
    <property type="entry name" value="Ras GEF"/>
    <property type="match status" value="1"/>
</dbReference>
<dbReference type="CDD" id="cd06224">
    <property type="entry name" value="REM"/>
    <property type="match status" value="1"/>
</dbReference>
<dbReference type="PANTHER" id="PTHR23113">
    <property type="entry name" value="GUANINE NUCLEOTIDE EXCHANGE FACTOR"/>
    <property type="match status" value="1"/>
</dbReference>
<feature type="compositionally biased region" description="Polar residues" evidence="3">
    <location>
        <begin position="112"/>
        <end position="124"/>
    </location>
</feature>
<dbReference type="EMBL" id="JABBWG010000005">
    <property type="protein sequence ID" value="KAG1822601.1"/>
    <property type="molecule type" value="Genomic_DNA"/>
</dbReference>
<feature type="compositionally biased region" description="Polar residues" evidence="3">
    <location>
        <begin position="203"/>
        <end position="217"/>
    </location>
</feature>
<feature type="compositionally biased region" description="Polar residues" evidence="3">
    <location>
        <begin position="167"/>
        <end position="179"/>
    </location>
</feature>
<protein>
    <submittedName>
        <fullName evidence="6">Ras guanine nucleotide exchange factor domain-containing protein</fullName>
    </submittedName>
</protein>
<feature type="region of interest" description="Disordered" evidence="3">
    <location>
        <begin position="111"/>
        <end position="262"/>
    </location>
</feature>
<dbReference type="Pfam" id="PF00617">
    <property type="entry name" value="RasGEF"/>
    <property type="match status" value="1"/>
</dbReference>
<dbReference type="Pfam" id="PF00618">
    <property type="entry name" value="RasGEF_N"/>
    <property type="match status" value="1"/>
</dbReference>
<keyword evidence="7" id="KW-1185">Reference proteome</keyword>
<dbReference type="SMART" id="SM00229">
    <property type="entry name" value="RasGEFN"/>
    <property type="match status" value="1"/>
</dbReference>
<feature type="compositionally biased region" description="Basic residues" evidence="3">
    <location>
        <begin position="228"/>
        <end position="237"/>
    </location>
</feature>
<feature type="domain" description="N-terminal Ras-GEF" evidence="5">
    <location>
        <begin position="778"/>
        <end position="909"/>
    </location>
</feature>
<dbReference type="GO" id="GO:0007265">
    <property type="term" value="P:Ras protein signal transduction"/>
    <property type="evidence" value="ECO:0007669"/>
    <property type="project" value="TreeGrafter"/>
</dbReference>
<evidence type="ECO:0000259" key="4">
    <source>
        <dbReference type="PROSITE" id="PS50009"/>
    </source>
</evidence>
<reference evidence="6" key="1">
    <citation type="journal article" date="2020" name="New Phytol.">
        <title>Comparative genomics reveals dynamic genome evolution in host specialist ectomycorrhizal fungi.</title>
        <authorList>
            <person name="Lofgren L.A."/>
            <person name="Nguyen N.H."/>
            <person name="Vilgalys R."/>
            <person name="Ruytinx J."/>
            <person name="Liao H.L."/>
            <person name="Branco S."/>
            <person name="Kuo A."/>
            <person name="LaButti K."/>
            <person name="Lipzen A."/>
            <person name="Andreopoulos W."/>
            <person name="Pangilinan J."/>
            <person name="Riley R."/>
            <person name="Hundley H."/>
            <person name="Na H."/>
            <person name="Barry K."/>
            <person name="Grigoriev I.V."/>
            <person name="Stajich J.E."/>
            <person name="Kennedy P.G."/>
        </authorList>
    </citation>
    <scope>NUCLEOTIDE SEQUENCE</scope>
    <source>
        <strain evidence="6">MN1</strain>
    </source>
</reference>
<evidence type="ECO:0000259" key="5">
    <source>
        <dbReference type="PROSITE" id="PS50212"/>
    </source>
</evidence>
<dbReference type="Pfam" id="PF25006">
    <property type="entry name" value="DUF7783"/>
    <property type="match status" value="1"/>
</dbReference>
<dbReference type="PROSITE" id="PS50212">
    <property type="entry name" value="RASGEF_NTER"/>
    <property type="match status" value="1"/>
</dbReference>
<proteinExistence type="predicted"/>
<dbReference type="InterPro" id="IPR008937">
    <property type="entry name" value="Ras-like_GEF"/>
</dbReference>
<dbReference type="GeneID" id="64633493"/>
<dbReference type="RefSeq" id="XP_041197007.1">
    <property type="nucleotide sequence ID" value="XM_041339477.1"/>
</dbReference>
<dbReference type="InterPro" id="IPR000651">
    <property type="entry name" value="Ras-like_Gua-exchang_fac_N"/>
</dbReference>
<gene>
    <name evidence="6" type="ORF">BJ212DRAFT_1477020</name>
</gene>
<dbReference type="OrthoDB" id="546434at2759"/>
<name>A0A9P7EI54_9AGAM</name>
<evidence type="ECO:0000313" key="7">
    <source>
        <dbReference type="Proteomes" id="UP000807769"/>
    </source>
</evidence>
<evidence type="ECO:0000256" key="1">
    <source>
        <dbReference type="ARBA" id="ARBA00022658"/>
    </source>
</evidence>
<accession>A0A9P7EI54</accession>
<sequence length="1191" mass="132968">MESSSIWRLPEVSKAARMSVRGLPAIPTSPLRPDTPPSSIARDFWIPQVSGDGQIYYVNTVTGQLSRDLPFDTEDETFDCDLAGLTSSQWSSRAGTGAGLGFASYGDVDTLSVMNDPSQSQSNPVEPARPPSTSSSHHSNNLNSVLTTPAKPSSPFLLADLPPGRTRAQTDSSALPSNRHTYRVPSGFSGPLTDQVLKRSLTTRESSSPGHQTSLSMDQDPRLFSYSHRPHVARKGSRLKEAATLPTPPQVHELPPDEDPSHLRTAVPSLEEVLSPRPPELISGLLDRSQQAIRSVITYLQQFGIPRVADDEVIVDSLISAAIASVRDLLYVSGPSFGQIPSHLVPKGSQDERSTSTASHTLLVPAQRRAIATLSKFILSARAILNDGPWSASDSIGNLATDATELERSVVDFVSITQSCRWDELDCDKGPRHLQGYFSAPHAGLGKAGAGAAGAWKGFGWVSIDGNEEAPRRSLDTAVLNDIVGLILQVQGKSNEFVEGLRASAPANVVTPAGLRMMNQLSSLLHHLGDLHVARHVDIEPVDQEELNDGARYLRTVEKARVLVRSFEATTQAVYDDGAALLTTTQHIRHVEECETWRGRDEHYDTLEALNSSLDFNLQVLRQTLESLLVIVQEQTDILERSNKSPIEWRMSQRSLITAILAEEALNSTNNGLYDTNNDEADDTDDILRNVASIDNTTPITEIPASPVINGKPPLISDTIPWADHEDLRIIRTPPRQDKIRAFFGDDAPSHYLITLNAETKPWYLRPTYDPNDVLVDPDGTTRGGTVTGLVERLTAHEYADPKFSKAFLMTYKTFTTLDELFRLLVERFWIRPPEGLNSPELVEWRKLKQQIIRIRVINTIKSMVQDDDVLERDDAYILDHMMEFVSHDEVITLPAAKQLMVIIKRAQRGRDPNKVTISTALDPPPPPIVPKRMELLDIDPLELARQLTITESQLYQKIRPSECLLRSKESKTDHHDNIANFIRRSNRVANWVAYVILCKDEPRRRASIMKHFISVADRCRHIQNFSTMLAIVSGLNSSPIRRLKRSWEQVGTRYMSQLEICETTINSYKTFNVYRHALAKVSPPCVPFVGVFLTALTHIQDGSKDSLPNNLVNFRKRQKASEVIQDLQRWQTQPHNFHPLPSVLVYLDDALGQFGDKDVSDVFWQLSLEREPREKEEEKLARMLHESGFF</sequence>
<dbReference type="CDD" id="cd00155">
    <property type="entry name" value="RasGEF"/>
    <property type="match status" value="1"/>
</dbReference>
<evidence type="ECO:0000256" key="2">
    <source>
        <dbReference type="PROSITE-ProRule" id="PRU00168"/>
    </source>
</evidence>
<dbReference type="InterPro" id="IPR001895">
    <property type="entry name" value="RASGEF_cat_dom"/>
</dbReference>
<feature type="compositionally biased region" description="Low complexity" evidence="3">
    <location>
        <begin position="132"/>
        <end position="147"/>
    </location>
</feature>
<dbReference type="InterPro" id="IPR056685">
    <property type="entry name" value="DUF7783"/>
</dbReference>
<dbReference type="Proteomes" id="UP000807769">
    <property type="component" value="Unassembled WGS sequence"/>
</dbReference>
<dbReference type="PANTHER" id="PTHR23113:SF368">
    <property type="entry name" value="CELL DIVISION CONTROL PROTEIN 25"/>
    <property type="match status" value="1"/>
</dbReference>
<keyword evidence="1 2" id="KW-0344">Guanine-nucleotide releasing factor</keyword>
<dbReference type="AlphaFoldDB" id="A0A9P7EI54"/>
<dbReference type="InterPro" id="IPR023578">
    <property type="entry name" value="Ras_GEF_dom_sf"/>
</dbReference>
<comment type="caution">
    <text evidence="6">The sequence shown here is derived from an EMBL/GenBank/DDBJ whole genome shotgun (WGS) entry which is preliminary data.</text>
</comment>
<dbReference type="GO" id="GO:0005886">
    <property type="term" value="C:plasma membrane"/>
    <property type="evidence" value="ECO:0007669"/>
    <property type="project" value="TreeGrafter"/>
</dbReference>
<organism evidence="6 7">
    <name type="scientific">Suillus subaureus</name>
    <dbReference type="NCBI Taxonomy" id="48587"/>
    <lineage>
        <taxon>Eukaryota</taxon>
        <taxon>Fungi</taxon>
        <taxon>Dikarya</taxon>
        <taxon>Basidiomycota</taxon>
        <taxon>Agaricomycotina</taxon>
        <taxon>Agaricomycetes</taxon>
        <taxon>Agaricomycetidae</taxon>
        <taxon>Boletales</taxon>
        <taxon>Suillineae</taxon>
        <taxon>Suillaceae</taxon>
        <taxon>Suillus</taxon>
    </lineage>
</organism>
<dbReference type="InterPro" id="IPR036964">
    <property type="entry name" value="RASGEF_cat_dom_sf"/>
</dbReference>
<dbReference type="PROSITE" id="PS50009">
    <property type="entry name" value="RASGEF_CAT"/>
    <property type="match status" value="1"/>
</dbReference>
<dbReference type="Gene3D" id="1.10.840.10">
    <property type="entry name" value="Ras guanine-nucleotide exchange factors catalytic domain"/>
    <property type="match status" value="1"/>
</dbReference>
<evidence type="ECO:0000256" key="3">
    <source>
        <dbReference type="SAM" id="MobiDB-lite"/>
    </source>
</evidence>
<dbReference type="Gene3D" id="1.20.870.10">
    <property type="entry name" value="Son of sevenless (SoS) protein Chain: S domain 1"/>
    <property type="match status" value="1"/>
</dbReference>
<feature type="domain" description="Ras-GEF" evidence="4">
    <location>
        <begin position="940"/>
        <end position="1174"/>
    </location>
</feature>